<evidence type="ECO:0000313" key="8">
    <source>
        <dbReference type="Proteomes" id="UP000796880"/>
    </source>
</evidence>
<feature type="region of interest" description="Disordered" evidence="6">
    <location>
        <begin position="912"/>
        <end position="941"/>
    </location>
</feature>
<organism evidence="7 8">
    <name type="scientific">Rhamnella rubrinervis</name>
    <dbReference type="NCBI Taxonomy" id="2594499"/>
    <lineage>
        <taxon>Eukaryota</taxon>
        <taxon>Viridiplantae</taxon>
        <taxon>Streptophyta</taxon>
        <taxon>Embryophyta</taxon>
        <taxon>Tracheophyta</taxon>
        <taxon>Spermatophyta</taxon>
        <taxon>Magnoliopsida</taxon>
        <taxon>eudicotyledons</taxon>
        <taxon>Gunneridae</taxon>
        <taxon>Pentapetalae</taxon>
        <taxon>rosids</taxon>
        <taxon>fabids</taxon>
        <taxon>Rosales</taxon>
        <taxon>Rhamnaceae</taxon>
        <taxon>rhamnoid group</taxon>
        <taxon>Rhamneae</taxon>
        <taxon>Rhamnella</taxon>
    </lineage>
</organism>
<evidence type="ECO:0000256" key="6">
    <source>
        <dbReference type="SAM" id="MobiDB-lite"/>
    </source>
</evidence>
<proteinExistence type="inferred from homology"/>
<dbReference type="OrthoDB" id="673795at2759"/>
<reference evidence="7" key="1">
    <citation type="submission" date="2020-03" db="EMBL/GenBank/DDBJ databases">
        <title>A high-quality chromosome-level genome assembly of a woody plant with both climbing and erect habits, Rhamnella rubrinervis.</title>
        <authorList>
            <person name="Lu Z."/>
            <person name="Yang Y."/>
            <person name="Zhu X."/>
            <person name="Sun Y."/>
        </authorList>
    </citation>
    <scope>NUCLEOTIDE SEQUENCE</scope>
    <source>
        <strain evidence="7">BYM</strain>
        <tissue evidence="7">Leaf</tissue>
    </source>
</reference>
<dbReference type="EMBL" id="VOIH02000008">
    <property type="protein sequence ID" value="KAF3439105.1"/>
    <property type="molecule type" value="Genomic_DNA"/>
</dbReference>
<evidence type="ECO:0000256" key="1">
    <source>
        <dbReference type="ARBA" id="ARBA00023054"/>
    </source>
</evidence>
<evidence type="ECO:0000256" key="5">
    <source>
        <dbReference type="SAM" id="Coils"/>
    </source>
</evidence>
<evidence type="ECO:0000256" key="4">
    <source>
        <dbReference type="ARBA" id="ARBA00024208"/>
    </source>
</evidence>
<sequence length="1159" mass="134700">MASPQPERLVMTPRSGRALSLTPGSRILQSPLTDEAIWKRLKEVGFDEESIKRRDKATLIAYIAKLEAEIFDHQHQMGLLILERKELTSKYEQMKASSETAEILSKRDQAKHLSSLAEARKREESLKKVIGVKEECITSIEKALHEIRAESAETKVAAECKLSEARSMMEDAQKKLTEAEAKLHMAESLQIEASRYRNVAERKLQEVEAREDDLRRLITTSKSDCDEKEKDIILERQSLSERQKALQQEQDRLLDAQASLNQREDYLFSRSQELNQREKQLEDTKRNIEIERRAVNDEKSNLELTEASLRTREEALSKREAMLKDKEQELLVLREKLESKESNEIKKIIANHEIEVRTRKAAVDTELEMKRKMVEGELEAKRRAWELREVDLSQREDLLREREHDLEVQSVALVDKAKDLAEMSSLLEEREKSVKTAEKELELNKLLLQREKEEVIERKLQLNNSLNSLEDKRQQLDCATEKFEVLKTETSELSILETKLKEEIDSVRAQKLELVDEADKLALEKAKFETEWEVIDEKREELRKEAERVAEERLAFTKFIKDEHESLRQEKDEMRDMYKRNVESLCREREDFMNKMVQERSEWFSKMQQERADFLLDIEMRKRELDSCIDKKREELESSLREKELAFELEKKNELQHISSLKEKVAKELEQVALEMKSLETERMEINLDREQRNREWAELNNAIEELKVQREKLKKQRELLHADRDEIHAQIEHLNKLENVKMALDNMAVAEMHQSNSMPSHQEGSAKKKLKRLTRIQDDGVKLHNDNNGTSNINESDSASLLEVNGGSSPNSARFSWIKRCSSLIFRHSPEKPPLKDEQSSLVSHHEDASLRVTGYDGQKYVGNKSPRIVSRRQPLRTAFGEPKVIVEVPTLAEVAKGVNDIESEVNEAANEKYAPEQGFQAGRKRAERPPSDIFSDPPQDLRQNIKKRRQHYDDDVNASEQSVAHCAISPQHNVLDNLHASISSVQTHEGVEDTTVLMVDKIINVSEVTCEKVETYTDTNQEKLAVQNFGAELDQGVHPDDGKTGHLNSVHLWKGEPQEKLHHVHLKNVEQVSEYIQGEIVIYILVPPRQSRRKRHPETSYGVGYHDVLPNYIAVKLYESKKIDSVKAEVGLLWLFLECTYCMLLRDQNRREKDWFC</sequence>
<evidence type="ECO:0000256" key="3">
    <source>
        <dbReference type="ARBA" id="ARBA00024186"/>
    </source>
</evidence>
<dbReference type="PANTHER" id="PTHR31908:SF2">
    <property type="entry name" value="PROTEIN CROWDED NUCLEI 4"/>
    <property type="match status" value="1"/>
</dbReference>
<dbReference type="GO" id="GO:0006997">
    <property type="term" value="P:nucleus organization"/>
    <property type="evidence" value="ECO:0007669"/>
    <property type="project" value="InterPro"/>
</dbReference>
<comment type="caution">
    <text evidence="7">The sequence shown here is derived from an EMBL/GenBank/DDBJ whole genome shotgun (WGS) entry which is preliminary data.</text>
</comment>
<evidence type="ECO:0000256" key="2">
    <source>
        <dbReference type="ARBA" id="ARBA00023242"/>
    </source>
</evidence>
<dbReference type="GO" id="GO:0005652">
    <property type="term" value="C:nuclear lamina"/>
    <property type="evidence" value="ECO:0007669"/>
    <property type="project" value="UniProtKB-SubCell"/>
</dbReference>
<evidence type="ECO:0000313" key="7">
    <source>
        <dbReference type="EMBL" id="KAF3439105.1"/>
    </source>
</evidence>
<dbReference type="Proteomes" id="UP000796880">
    <property type="component" value="Unassembled WGS sequence"/>
</dbReference>
<accession>A0A8K0GXV4</accession>
<dbReference type="InterPro" id="IPR040418">
    <property type="entry name" value="CRWN"/>
</dbReference>
<dbReference type="PANTHER" id="PTHR31908">
    <property type="entry name" value="PROTEIN CROWDED NUCLEI 4"/>
    <property type="match status" value="1"/>
</dbReference>
<feature type="coiled-coil region" evidence="5">
    <location>
        <begin position="420"/>
        <end position="577"/>
    </location>
</feature>
<keyword evidence="8" id="KW-1185">Reference proteome</keyword>
<dbReference type="AlphaFoldDB" id="A0A8K0GXV4"/>
<comment type="similarity">
    <text evidence="4">Belongs to the CRWN family.</text>
</comment>
<gene>
    <name evidence="7" type="ORF">FNV43_RR17380</name>
</gene>
<comment type="subcellular location">
    <subcellularLocation>
        <location evidence="3">Nucleus lamina</location>
    </subcellularLocation>
</comment>
<feature type="coiled-coil region" evidence="5">
    <location>
        <begin position="155"/>
        <end position="343"/>
    </location>
</feature>
<protein>
    <submittedName>
        <fullName evidence="7">Uncharacterized protein</fullName>
    </submittedName>
</protein>
<keyword evidence="1 5" id="KW-0175">Coiled coil</keyword>
<name>A0A8K0GXV4_9ROSA</name>
<feature type="coiled-coil region" evidence="5">
    <location>
        <begin position="633"/>
        <end position="731"/>
    </location>
</feature>
<keyword evidence="2" id="KW-0539">Nucleus</keyword>